<feature type="compositionally biased region" description="Low complexity" evidence="1">
    <location>
        <begin position="261"/>
        <end position="274"/>
    </location>
</feature>
<feature type="compositionally biased region" description="Polar residues" evidence="1">
    <location>
        <begin position="375"/>
        <end position="384"/>
    </location>
</feature>
<organism evidence="2 3">
    <name type="scientific">Lecanosticta acicola</name>
    <dbReference type="NCBI Taxonomy" id="111012"/>
    <lineage>
        <taxon>Eukaryota</taxon>
        <taxon>Fungi</taxon>
        <taxon>Dikarya</taxon>
        <taxon>Ascomycota</taxon>
        <taxon>Pezizomycotina</taxon>
        <taxon>Dothideomycetes</taxon>
        <taxon>Dothideomycetidae</taxon>
        <taxon>Mycosphaerellales</taxon>
        <taxon>Mycosphaerellaceae</taxon>
        <taxon>Lecanosticta</taxon>
    </lineage>
</organism>
<feature type="compositionally biased region" description="Low complexity" evidence="1">
    <location>
        <begin position="155"/>
        <end position="165"/>
    </location>
</feature>
<protein>
    <submittedName>
        <fullName evidence="2">Uncharacterized protein</fullName>
    </submittedName>
</protein>
<reference evidence="2" key="1">
    <citation type="submission" date="2023-11" db="EMBL/GenBank/DDBJ databases">
        <authorList>
            <person name="Alioto T."/>
            <person name="Alioto T."/>
            <person name="Gomez Garrido J."/>
        </authorList>
    </citation>
    <scope>NUCLEOTIDE SEQUENCE</scope>
</reference>
<feature type="region of interest" description="Disordered" evidence="1">
    <location>
        <begin position="126"/>
        <end position="453"/>
    </location>
</feature>
<feature type="compositionally biased region" description="Pro residues" evidence="1">
    <location>
        <begin position="424"/>
        <end position="433"/>
    </location>
</feature>
<keyword evidence="3" id="KW-1185">Reference proteome</keyword>
<dbReference type="EMBL" id="CAVMBE010000033">
    <property type="protein sequence ID" value="CAK4029652.1"/>
    <property type="molecule type" value="Genomic_DNA"/>
</dbReference>
<evidence type="ECO:0000313" key="3">
    <source>
        <dbReference type="Proteomes" id="UP001296104"/>
    </source>
</evidence>
<feature type="compositionally biased region" description="Low complexity" evidence="1">
    <location>
        <begin position="176"/>
        <end position="186"/>
    </location>
</feature>
<feature type="region of interest" description="Disordered" evidence="1">
    <location>
        <begin position="1"/>
        <end position="20"/>
    </location>
</feature>
<feature type="compositionally biased region" description="Polar residues" evidence="1">
    <location>
        <begin position="323"/>
        <end position="332"/>
    </location>
</feature>
<feature type="compositionally biased region" description="Basic and acidic residues" evidence="1">
    <location>
        <begin position="128"/>
        <end position="137"/>
    </location>
</feature>
<sequence length="453" mass="49498">MGRPPGALGGNRRRGYPQDWELRDPVRYGERLQELKSDEDDGQGVILEPNRFATRERRLRGYAGDQLYFDGHDLGQDRGPRRGVYDEAYDDYISEEEEAYYRDQQRSAAYQNAGRARGEPLVQSALDRIARAREKGKTNVNLTPEEMDALQRRNSPQLEPASALASPPPTPKSRARTTSRNSSSSNLPAQKSRKKNSSGFFGSPAKSNSKAKMTRTTSAEQAIQYPPGSPAPGIMVPGPNGVPVYAPLAYYGPPSPEFARRSPSGGAGSRSSSKQSRRESTPPELYQALPHRYYPAAPRPESREGSSRPYPDDVDWYPPPPSRTRSASNAQYTGYRHPEDYDMAPPGPAAQGRRHASGPPDVRYANLRRAPPSSSPLATRSQPAGSALRRVETSSSSSSSEDQGVQVDIVPDDNGGYQVRSIPNPNPPAPIPAGPSTSKGSGNEARKRKSGRR</sequence>
<comment type="caution">
    <text evidence="2">The sequence shown here is derived from an EMBL/GenBank/DDBJ whole genome shotgun (WGS) entry which is preliminary data.</text>
</comment>
<dbReference type="AlphaFoldDB" id="A0AAI8Z0A9"/>
<evidence type="ECO:0000256" key="1">
    <source>
        <dbReference type="SAM" id="MobiDB-lite"/>
    </source>
</evidence>
<gene>
    <name evidence="2" type="ORF">LECACI_7A005292</name>
</gene>
<proteinExistence type="predicted"/>
<evidence type="ECO:0000313" key="2">
    <source>
        <dbReference type="EMBL" id="CAK4029652.1"/>
    </source>
</evidence>
<feature type="compositionally biased region" description="Polar residues" evidence="1">
    <location>
        <begin position="197"/>
        <end position="221"/>
    </location>
</feature>
<dbReference type="Proteomes" id="UP001296104">
    <property type="component" value="Unassembled WGS sequence"/>
</dbReference>
<name>A0AAI8Z0A9_9PEZI</name>
<accession>A0AAI8Z0A9</accession>